<dbReference type="SUPFAM" id="SSF46785">
    <property type="entry name" value="Winged helix' DNA-binding domain"/>
    <property type="match status" value="1"/>
</dbReference>
<dbReference type="PROSITE" id="PS50931">
    <property type="entry name" value="HTH_LYSR"/>
    <property type="match status" value="1"/>
</dbReference>
<dbReference type="Pfam" id="PF03466">
    <property type="entry name" value="LysR_substrate"/>
    <property type="match status" value="1"/>
</dbReference>
<dbReference type="RefSeq" id="WP_235226330.1">
    <property type="nucleotide sequence ID" value="NZ_JAKGAQ010000003.1"/>
</dbReference>
<evidence type="ECO:0000256" key="1">
    <source>
        <dbReference type="ARBA" id="ARBA00009437"/>
    </source>
</evidence>
<evidence type="ECO:0000256" key="4">
    <source>
        <dbReference type="ARBA" id="ARBA00023163"/>
    </source>
</evidence>
<dbReference type="InterPro" id="IPR037424">
    <property type="entry name" value="NocR_PBP2"/>
</dbReference>
<dbReference type="PANTHER" id="PTHR30427">
    <property type="entry name" value="TRANSCRIPTIONAL ACTIVATOR PROTEIN LYSR"/>
    <property type="match status" value="1"/>
</dbReference>
<reference evidence="6 7" key="1">
    <citation type="submission" date="2022-01" db="EMBL/GenBank/DDBJ databases">
        <title>Octadecabacter sp. nov., isolated from a marine alga.</title>
        <authorList>
            <person name="Jin M.S."/>
            <person name="Kim H.M."/>
            <person name="Han D.M."/>
            <person name="Jung J.J."/>
            <person name="Jeon C.O."/>
        </authorList>
    </citation>
    <scope>NUCLEOTIDE SEQUENCE [LARGE SCALE GENOMIC DNA]</scope>
    <source>
        <strain evidence="6 7">G9-8</strain>
    </source>
</reference>
<keyword evidence="4" id="KW-0804">Transcription</keyword>
<dbReference type="CDD" id="cd08415">
    <property type="entry name" value="PBP2_LysR_opines_like"/>
    <property type="match status" value="1"/>
</dbReference>
<proteinExistence type="inferred from homology"/>
<feature type="domain" description="HTH lysR-type" evidence="5">
    <location>
        <begin position="1"/>
        <end position="60"/>
    </location>
</feature>
<comment type="caution">
    <text evidence="6">The sequence shown here is derived from an EMBL/GenBank/DDBJ whole genome shotgun (WGS) entry which is preliminary data.</text>
</comment>
<dbReference type="PRINTS" id="PR00039">
    <property type="entry name" value="HTHLYSR"/>
</dbReference>
<gene>
    <name evidence="6" type="ORF">L0664_13070</name>
</gene>
<keyword evidence="7" id="KW-1185">Reference proteome</keyword>
<dbReference type="Gene3D" id="1.10.10.10">
    <property type="entry name" value="Winged helix-like DNA-binding domain superfamily/Winged helix DNA-binding domain"/>
    <property type="match status" value="1"/>
</dbReference>
<name>A0ABS9CYY1_9RHOB</name>
<dbReference type="InterPro" id="IPR000847">
    <property type="entry name" value="LysR_HTH_N"/>
</dbReference>
<comment type="similarity">
    <text evidence="1">Belongs to the LysR transcriptional regulatory family.</text>
</comment>
<dbReference type="Proteomes" id="UP001200557">
    <property type="component" value="Unassembled WGS sequence"/>
</dbReference>
<dbReference type="InterPro" id="IPR005119">
    <property type="entry name" value="LysR_subst-bd"/>
</dbReference>
<dbReference type="Gene3D" id="3.40.190.290">
    <property type="match status" value="1"/>
</dbReference>
<dbReference type="PANTHER" id="PTHR30427:SF1">
    <property type="entry name" value="TRANSCRIPTIONAL ACTIVATOR PROTEIN LYSR"/>
    <property type="match status" value="1"/>
</dbReference>
<evidence type="ECO:0000256" key="3">
    <source>
        <dbReference type="ARBA" id="ARBA00023125"/>
    </source>
</evidence>
<dbReference type="SUPFAM" id="SSF53850">
    <property type="entry name" value="Periplasmic binding protein-like II"/>
    <property type="match status" value="1"/>
</dbReference>
<accession>A0ABS9CYY1</accession>
<evidence type="ECO:0000313" key="7">
    <source>
        <dbReference type="Proteomes" id="UP001200557"/>
    </source>
</evidence>
<organism evidence="6 7">
    <name type="scientific">Octadecabacter dasysiphoniae</name>
    <dbReference type="NCBI Taxonomy" id="2909341"/>
    <lineage>
        <taxon>Bacteria</taxon>
        <taxon>Pseudomonadati</taxon>
        <taxon>Pseudomonadota</taxon>
        <taxon>Alphaproteobacteria</taxon>
        <taxon>Rhodobacterales</taxon>
        <taxon>Roseobacteraceae</taxon>
        <taxon>Octadecabacter</taxon>
    </lineage>
</organism>
<keyword evidence="2" id="KW-0805">Transcription regulation</keyword>
<evidence type="ECO:0000313" key="6">
    <source>
        <dbReference type="EMBL" id="MCF2872002.1"/>
    </source>
</evidence>
<dbReference type="EMBL" id="JAKGAQ010000003">
    <property type="protein sequence ID" value="MCF2872002.1"/>
    <property type="molecule type" value="Genomic_DNA"/>
</dbReference>
<keyword evidence="3" id="KW-0238">DNA-binding</keyword>
<sequence length="297" mass="33012">MRLNHRQLEAFRALIDTGSVTEAASRLHVTQPAASRLIADLEKTIGYALFLRQRKRLLPTPEAIALYEEVERSFIGLDTIADAAKDIGSFRRGALHIAGLPALALDFLPRVIAQFCDDRPDISVSLKIHSSPRVLQCVASQQFDIGFAETDVEHPSVTSKILHAAPFVAILPKGHKLLEKSVLWPNDFEGQNYISLGSDYISRRKIDAIFLAYNVQRIMNIESQLSMAVGNLVAAGAGVSIIDLVTARSLRDYGMIEIRPFLPEIEFAFRVLLPSHRPLSPLGETFLQIATEDLRKF</sequence>
<protein>
    <submittedName>
        <fullName evidence="6">LysR substrate-binding domain-containing protein</fullName>
    </submittedName>
</protein>
<dbReference type="Pfam" id="PF00126">
    <property type="entry name" value="HTH_1"/>
    <property type="match status" value="1"/>
</dbReference>
<evidence type="ECO:0000259" key="5">
    <source>
        <dbReference type="PROSITE" id="PS50931"/>
    </source>
</evidence>
<evidence type="ECO:0000256" key="2">
    <source>
        <dbReference type="ARBA" id="ARBA00023015"/>
    </source>
</evidence>
<dbReference type="InterPro" id="IPR036388">
    <property type="entry name" value="WH-like_DNA-bd_sf"/>
</dbReference>
<dbReference type="InterPro" id="IPR036390">
    <property type="entry name" value="WH_DNA-bd_sf"/>
</dbReference>